<protein>
    <submittedName>
        <fullName evidence="1">Uncharacterized protein</fullName>
    </submittedName>
</protein>
<organism evidence="1 2">
    <name type="scientific">Rhizobium skierniewicense</name>
    <dbReference type="NCBI Taxonomy" id="984260"/>
    <lineage>
        <taxon>Bacteria</taxon>
        <taxon>Pseudomonadati</taxon>
        <taxon>Pseudomonadota</taxon>
        <taxon>Alphaproteobacteria</taxon>
        <taxon>Hyphomicrobiales</taxon>
        <taxon>Rhizobiaceae</taxon>
        <taxon>Rhizobium/Agrobacterium group</taxon>
        <taxon>Rhizobium</taxon>
    </lineage>
</organism>
<dbReference type="Proteomes" id="UP000565286">
    <property type="component" value="Unassembled WGS sequence"/>
</dbReference>
<gene>
    <name evidence="1" type="ORF">GGQ73_000790</name>
</gene>
<dbReference type="AlphaFoldDB" id="A0A7W6CAF5"/>
<sequence>MKNIGHFQLHINRKISLMLKPHITEAFMQELYSALALLKITHPDAARNPREEEDRFYADAARASTPWRLIKSAIIVCGHALKSLVQQHQKRSNRAASDQAQAEGVLGVVIGSASNCDGTGRFSGHHHERLPERET</sequence>
<dbReference type="RefSeq" id="WP_183894092.1">
    <property type="nucleotide sequence ID" value="NZ_JACIDV010000002.1"/>
</dbReference>
<proteinExistence type="predicted"/>
<evidence type="ECO:0000313" key="1">
    <source>
        <dbReference type="EMBL" id="MBB3944865.1"/>
    </source>
</evidence>
<dbReference type="EMBL" id="JACIDV010000002">
    <property type="protein sequence ID" value="MBB3944865.1"/>
    <property type="molecule type" value="Genomic_DNA"/>
</dbReference>
<name>A0A7W6CAF5_9HYPH</name>
<evidence type="ECO:0000313" key="2">
    <source>
        <dbReference type="Proteomes" id="UP000565286"/>
    </source>
</evidence>
<accession>A0A7W6CAF5</accession>
<keyword evidence="2" id="KW-1185">Reference proteome</keyword>
<reference evidence="1 2" key="1">
    <citation type="submission" date="2020-08" db="EMBL/GenBank/DDBJ databases">
        <title>Genomic Encyclopedia of Type Strains, Phase IV (KMG-IV): sequencing the most valuable type-strain genomes for metagenomic binning, comparative biology and taxonomic classification.</title>
        <authorList>
            <person name="Goeker M."/>
        </authorList>
    </citation>
    <scope>NUCLEOTIDE SEQUENCE [LARGE SCALE GENOMIC DNA]</scope>
    <source>
        <strain evidence="1 2">DSM 26438</strain>
    </source>
</reference>
<comment type="caution">
    <text evidence="1">The sequence shown here is derived from an EMBL/GenBank/DDBJ whole genome shotgun (WGS) entry which is preliminary data.</text>
</comment>